<dbReference type="Proteomes" id="UP000526892">
    <property type="component" value="Unassembled WGS sequence"/>
</dbReference>
<keyword evidence="12" id="KW-1185">Reference proteome</keyword>
<accession>A0A7Z0LQX6</accession>
<gene>
    <name evidence="11" type="ORF">HZS80_04270</name>
</gene>
<evidence type="ECO:0000313" key="11">
    <source>
        <dbReference type="EMBL" id="NYS76943.1"/>
    </source>
</evidence>
<dbReference type="GO" id="GO:0005886">
    <property type="term" value="C:plasma membrane"/>
    <property type="evidence" value="ECO:0007669"/>
    <property type="project" value="UniProtKB-SubCell"/>
</dbReference>
<organism evidence="11 12">
    <name type="scientific">Vreelandella glaciei</name>
    <dbReference type="NCBI Taxonomy" id="186761"/>
    <lineage>
        <taxon>Bacteria</taxon>
        <taxon>Pseudomonadati</taxon>
        <taxon>Pseudomonadota</taxon>
        <taxon>Gammaproteobacteria</taxon>
        <taxon>Oceanospirillales</taxon>
        <taxon>Halomonadaceae</taxon>
        <taxon>Vreelandella</taxon>
    </lineage>
</organism>
<evidence type="ECO:0000259" key="10">
    <source>
        <dbReference type="PROSITE" id="PS50893"/>
    </source>
</evidence>
<proteinExistence type="predicted"/>
<feature type="transmembrane region" description="Helical" evidence="9">
    <location>
        <begin position="226"/>
        <end position="251"/>
    </location>
</feature>
<evidence type="ECO:0000256" key="7">
    <source>
        <dbReference type="ARBA" id="ARBA00022989"/>
    </source>
</evidence>
<dbReference type="InterPro" id="IPR003439">
    <property type="entry name" value="ABC_transporter-like_ATP-bd"/>
</dbReference>
<feature type="transmembrane region" description="Helical" evidence="9">
    <location>
        <begin position="263"/>
        <end position="283"/>
    </location>
</feature>
<dbReference type="RefSeq" id="WP_082072610.1">
    <property type="nucleotide sequence ID" value="NZ_JACCDE010000004.1"/>
</dbReference>
<dbReference type="GO" id="GO:0005524">
    <property type="term" value="F:ATP binding"/>
    <property type="evidence" value="ECO:0007669"/>
    <property type="project" value="UniProtKB-KW"/>
</dbReference>
<dbReference type="AlphaFoldDB" id="A0A7Z0LQX6"/>
<dbReference type="Gene3D" id="3.40.50.300">
    <property type="entry name" value="P-loop containing nucleotide triphosphate hydrolases"/>
    <property type="match status" value="1"/>
</dbReference>
<dbReference type="InterPro" id="IPR027417">
    <property type="entry name" value="P-loop_NTPase"/>
</dbReference>
<dbReference type="SMART" id="SM00382">
    <property type="entry name" value="AAA"/>
    <property type="match status" value="1"/>
</dbReference>
<evidence type="ECO:0000256" key="3">
    <source>
        <dbReference type="ARBA" id="ARBA00022475"/>
    </source>
</evidence>
<dbReference type="Pfam" id="PF02653">
    <property type="entry name" value="BPD_transp_2"/>
    <property type="match status" value="1"/>
</dbReference>
<dbReference type="InterPro" id="IPR003593">
    <property type="entry name" value="AAA+_ATPase"/>
</dbReference>
<evidence type="ECO:0000256" key="5">
    <source>
        <dbReference type="ARBA" id="ARBA00022741"/>
    </source>
</evidence>
<dbReference type="InterPro" id="IPR051120">
    <property type="entry name" value="ABC_AA/LPS_Transport"/>
</dbReference>
<keyword evidence="5" id="KW-0547">Nucleotide-binding</keyword>
<feature type="transmembrane region" description="Helical" evidence="9">
    <location>
        <begin position="177"/>
        <end position="196"/>
    </location>
</feature>
<feature type="transmembrane region" description="Helical" evidence="9">
    <location>
        <begin position="21"/>
        <end position="44"/>
    </location>
</feature>
<dbReference type="GO" id="GO:0015658">
    <property type="term" value="F:branched-chain amino acid transmembrane transporter activity"/>
    <property type="evidence" value="ECO:0007669"/>
    <property type="project" value="InterPro"/>
</dbReference>
<comment type="caution">
    <text evidence="11">The sequence shown here is derived from an EMBL/GenBank/DDBJ whole genome shotgun (WGS) entry which is preliminary data.</text>
</comment>
<feature type="transmembrane region" description="Helical" evidence="9">
    <location>
        <begin position="81"/>
        <end position="99"/>
    </location>
</feature>
<keyword evidence="6 11" id="KW-0067">ATP-binding</keyword>
<dbReference type="InterPro" id="IPR001851">
    <property type="entry name" value="ABC_transp_permease"/>
</dbReference>
<evidence type="ECO:0000256" key="6">
    <source>
        <dbReference type="ARBA" id="ARBA00022840"/>
    </source>
</evidence>
<keyword evidence="3" id="KW-1003">Cell membrane</keyword>
<dbReference type="PROSITE" id="PS50893">
    <property type="entry name" value="ABC_TRANSPORTER_2"/>
    <property type="match status" value="1"/>
</dbReference>
<evidence type="ECO:0000256" key="2">
    <source>
        <dbReference type="ARBA" id="ARBA00022448"/>
    </source>
</evidence>
<evidence type="ECO:0000256" key="9">
    <source>
        <dbReference type="SAM" id="Phobius"/>
    </source>
</evidence>
<name>A0A7Z0LQX6_9GAMM</name>
<feature type="transmembrane region" description="Helical" evidence="9">
    <location>
        <begin position="134"/>
        <end position="157"/>
    </location>
</feature>
<protein>
    <submittedName>
        <fullName evidence="11">ATP-binding cassette domain-containing protein</fullName>
    </submittedName>
</protein>
<comment type="subcellular location">
    <subcellularLocation>
        <location evidence="1">Cell inner membrane</location>
        <topology evidence="1">Multi-pass membrane protein</topology>
    </subcellularLocation>
</comment>
<dbReference type="PANTHER" id="PTHR45772:SF9">
    <property type="entry name" value="CONSERVED COMPONENT OF ABC TRANSPORTER FOR NATURAL AMINO ACIDS"/>
    <property type="match status" value="1"/>
</dbReference>
<dbReference type="EMBL" id="JACCDE010000004">
    <property type="protein sequence ID" value="NYS76943.1"/>
    <property type="molecule type" value="Genomic_DNA"/>
</dbReference>
<dbReference type="CDD" id="cd06581">
    <property type="entry name" value="TM_PBP1_LivM_like"/>
    <property type="match status" value="1"/>
</dbReference>
<feature type="transmembrane region" description="Helical" evidence="9">
    <location>
        <begin position="295"/>
        <end position="315"/>
    </location>
</feature>
<feature type="transmembrane region" description="Helical" evidence="9">
    <location>
        <begin position="105"/>
        <end position="127"/>
    </location>
</feature>
<evidence type="ECO:0000256" key="1">
    <source>
        <dbReference type="ARBA" id="ARBA00004429"/>
    </source>
</evidence>
<keyword evidence="7 9" id="KW-1133">Transmembrane helix</keyword>
<dbReference type="Pfam" id="PF00005">
    <property type="entry name" value="ABC_tran"/>
    <property type="match status" value="1"/>
</dbReference>
<keyword evidence="8 9" id="KW-0472">Membrane</keyword>
<evidence type="ECO:0000256" key="4">
    <source>
        <dbReference type="ARBA" id="ARBA00022692"/>
    </source>
</evidence>
<dbReference type="InterPro" id="IPR043428">
    <property type="entry name" value="LivM-like"/>
</dbReference>
<feature type="domain" description="ABC transporter" evidence="10">
    <location>
        <begin position="367"/>
        <end position="607"/>
    </location>
</feature>
<keyword evidence="4 9" id="KW-0812">Transmembrane</keyword>
<dbReference type="SUPFAM" id="SSF52540">
    <property type="entry name" value="P-loop containing nucleoside triphosphate hydrolases"/>
    <property type="match status" value="1"/>
</dbReference>
<evidence type="ECO:0000256" key="8">
    <source>
        <dbReference type="ARBA" id="ARBA00023136"/>
    </source>
</evidence>
<sequence length="609" mass="65325">MTRFIGGVEADHGYLVLPLHVRFRAVCILTALALIVVLIGPFVLDPYTQSVLVRAFLLAVTALTVDLLWGTTGILTFAQGAFFGIGAYAAGLMFTHVGYTAGTVLFALLAAITVSMLVAAFVGWLAFWQGATSLYVAVVTLVLPIVVVQLIYSGGSFTGSSSGLVGFDAPSLSMSGWFWFTGTLMVLLTACAWVFIRSDYGRMLNAIRDNETRNRYLGIPTSHIKITLMMAMAALASMAGFIYACVGTIVAPEHAGFVFGTELVIYVALGGRGTVLGPVIGTIGLEWASAYISSILPFVWTIIIGTIFVVVIVIMPEGLLPPIWRTLSKKLPSRLAKAAKGKGAITFYPLAESDIKTFPANMSQPALDLSSVTKRYGHLKVLQGIDIAVMPGELVGIVGPNGAGKTTLMRCISDGLERSSGVIKVNGKDIGQKSPAAITTLGLGRSFQNTSLFESLSVSECLRLARYRHWQPSKTDTADRIGLPTAAMEVLESTGLTSQLDGKVNNLPHGMKRALELTMVLSLEPNVLLLDEPTAGLTKADRLMIGNILTDLQTRLGLAIVLIEHDFDFVKQVCSRLVVLHRGELVLDGEVQEVVNSDLVQEIYSGHVE</sequence>
<dbReference type="GO" id="GO:0016887">
    <property type="term" value="F:ATP hydrolysis activity"/>
    <property type="evidence" value="ECO:0007669"/>
    <property type="project" value="InterPro"/>
</dbReference>
<keyword evidence="2" id="KW-0813">Transport</keyword>
<dbReference type="PANTHER" id="PTHR45772">
    <property type="entry name" value="CONSERVED COMPONENT OF ABC TRANSPORTER FOR NATURAL AMINO ACIDS-RELATED"/>
    <property type="match status" value="1"/>
</dbReference>
<reference evidence="11 12" key="1">
    <citation type="journal article" date="2003" name="Extremophiles">
        <title>Halomonas glaciei sp. nov. isolated from fast ice of Adelie Land, Antarctica.</title>
        <authorList>
            <person name="Reddy G.S."/>
            <person name="Raghavan P.U."/>
            <person name="Sarita N.B."/>
            <person name="Prakash J.S."/>
            <person name="Nagesh N."/>
            <person name="Delille D."/>
            <person name="Shivaji S."/>
        </authorList>
    </citation>
    <scope>NUCLEOTIDE SEQUENCE [LARGE SCALE GENOMIC DNA]</scope>
    <source>
        <strain evidence="11 12">DD39</strain>
    </source>
</reference>
<feature type="transmembrane region" description="Helical" evidence="9">
    <location>
        <begin position="50"/>
        <end position="69"/>
    </location>
</feature>
<evidence type="ECO:0000313" key="12">
    <source>
        <dbReference type="Proteomes" id="UP000526892"/>
    </source>
</evidence>